<feature type="region of interest" description="Disordered" evidence="1">
    <location>
        <begin position="670"/>
        <end position="698"/>
    </location>
</feature>
<feature type="compositionally biased region" description="Polar residues" evidence="1">
    <location>
        <begin position="175"/>
        <end position="184"/>
    </location>
</feature>
<evidence type="ECO:0008006" key="4">
    <source>
        <dbReference type="Google" id="ProtNLM"/>
    </source>
</evidence>
<feature type="region of interest" description="Disordered" evidence="1">
    <location>
        <begin position="2163"/>
        <end position="2182"/>
    </location>
</feature>
<dbReference type="PANTHER" id="PTHR14296:SF3">
    <property type="entry name" value="DIKAR, ISOFORM F"/>
    <property type="match status" value="1"/>
</dbReference>
<dbReference type="GO" id="GO:0006355">
    <property type="term" value="P:regulation of DNA-templated transcription"/>
    <property type="evidence" value="ECO:0007669"/>
    <property type="project" value="InterPro"/>
</dbReference>
<feature type="compositionally biased region" description="Basic residues" evidence="1">
    <location>
        <begin position="2126"/>
        <end position="2147"/>
    </location>
</feature>
<evidence type="ECO:0000313" key="3">
    <source>
        <dbReference type="Proteomes" id="UP000069549"/>
    </source>
</evidence>
<feature type="compositionally biased region" description="Low complexity" evidence="1">
    <location>
        <begin position="186"/>
        <end position="195"/>
    </location>
</feature>
<dbReference type="PANTHER" id="PTHR14296">
    <property type="entry name" value="REMODELING AND SPACING FACTOR 1"/>
    <property type="match status" value="1"/>
</dbReference>
<organism evidence="2 3">
    <name type="scientific">Plasmodium berghei</name>
    <dbReference type="NCBI Taxonomy" id="5821"/>
    <lineage>
        <taxon>Eukaryota</taxon>
        <taxon>Sar</taxon>
        <taxon>Alveolata</taxon>
        <taxon>Apicomplexa</taxon>
        <taxon>Aconoidasida</taxon>
        <taxon>Haemosporida</taxon>
        <taxon>Plasmodiidae</taxon>
        <taxon>Plasmodium</taxon>
        <taxon>Plasmodium (Vinckeia)</taxon>
    </lineage>
</organism>
<dbReference type="InterPro" id="IPR028938">
    <property type="entry name" value="Rsf1-like"/>
</dbReference>
<gene>
    <name evidence="2" type="ORF">PBK173_000422600</name>
</gene>
<reference evidence="2 3" key="1">
    <citation type="submission" date="2016-02" db="EMBL/GenBank/DDBJ databases">
        <authorList>
            <consortium name="Pathogen Informatics"/>
        </authorList>
    </citation>
    <scope>NUCLEOTIDE SEQUENCE [LARGE SCALE GENOMIC DNA]</scope>
    <source>
        <strain evidence="2 3">K173</strain>
    </source>
</reference>
<name>A0A0Z0A0Z6_PLABE</name>
<dbReference type="GO" id="GO:0031213">
    <property type="term" value="C:RSF complex"/>
    <property type="evidence" value="ECO:0007669"/>
    <property type="project" value="InterPro"/>
</dbReference>
<feature type="compositionally biased region" description="Low complexity" evidence="1">
    <location>
        <begin position="682"/>
        <end position="696"/>
    </location>
</feature>
<feature type="region of interest" description="Disordered" evidence="1">
    <location>
        <begin position="1333"/>
        <end position="1386"/>
    </location>
</feature>
<feature type="compositionally biased region" description="Acidic residues" evidence="1">
    <location>
        <begin position="3162"/>
        <end position="3186"/>
    </location>
</feature>
<proteinExistence type="predicted"/>
<dbReference type="Proteomes" id="UP000069549">
    <property type="component" value="Chromosome 13"/>
</dbReference>
<feature type="region of interest" description="Disordered" evidence="1">
    <location>
        <begin position="175"/>
        <end position="195"/>
    </location>
</feature>
<sequence>MFKSIVPTTVGLNNSNYVHANIDEGFNFYSNGNNNISNNFPKKENGQIAIEHEQILNVSNSYKINVENLVNAKTPEEIALRILKSQNIQNKRKYTDNNNANYEINKKSCNLYNPNLCYVNNSSGLQENISSQNKVLNQKYSDQHYFKYNFSEYQFQNNIKEKWKRHSDNRVVYNTHGNSQNLFRPNSRTSNDINSNSNNNNNYYNDFHNYYNRGSNFYNNNYKSIYTNRPNITNDSQFFNFQKIPNRAHNSVPLSQFNDPQNMNYIDSNIINQIDMIKFAYKTKFHNQKNINNIKHAYNIEKSNYCNNIYLSQNNCQLDIWPNISNPAPNYIVQKNIHIEPHQNNKLFPILETHKFEKKTDEIITEIDNNDLMNINGNSQTHKMAPNLNEEENQTLEKIINPINMNNIVDKNAKIQTEDDNHKIDTEKIDKINNSIIIQDNKNDLNENKINNHNINIIEEISPNLNEENEEKSIRGILINEEKFSNFIENDKSLPLSSLMFEPKKELEIFKSPELLDQTDDEILYTLKDRKNKETEKYKNDYINLNKDDDNKMRIFFEQNIESFLNLDSNDINRNKKLKNIISSIEICLKCEKDLTYADTRKIEILFDKLLSNIDSYTNREISYRKFVKEYKEVNSSSSFLDEYGNENSINDEEEDEVIQSKLENNTEDENMNKISKKYSQKNRQTNTKKNNLKNNSIDEKTNTNNISDIIYGNYNILLYLLLLNFTFFKNYIDIEEINKHILINLKTNFKNIIIKLCENEIKNKIIQFYNIHEQFLIQLIWIYEKVLLYIYDIYIYIEKYDTVLINLLDLCLLTFQTNYNIQIIILHSINLLLKVFNTNQLKNMKRYILDNLIMNINTIDFKYNKINFKNSHTNSTYIHLSIFLIIKIAESFSFYYGDIKKKFILQQKFKQIKIQNKLDKKTDKNVSKKFKNGKKREKIYSMSSHDYSRIIDKDEEDEEDEDDEEYNFYDEYSRGKKGEKHNNNNNKLKLKKKNIKTTEIKHVKDSNSSSDDSFNFSIFTSENDSEILQSDIFLEKKLVGKPTNSDKVSKLRNNNNFINDKNVYIDNSKHLHKSVERKYSMRKKTKPKSDIYEYDNLNDTHDMKIMHHNKKKKNRDTIKVIAPIKYSDSIDQYFDMTYQKESLKTYEAKKKTEIANLENPTEEALNKFMMEQNFKRLNNIINYILIEIIKKILYDDNKNGRNILEVIVLDLIKCCDNPLLSLSTMFIKNLTHLFFDILNKKQENNIKETCLFILRYMIKYIFSIYNYINNSCFHLLYNFNNETKNNKFIKPILNIKDDNNNNNNHIDPIQNDSEIKLSPSFRKANKILNREDSKSKKLTQTAKNKKAIIKGKNPKKKNQKKNEQNESTDNINITSISNDNENFKKNDTEKKNNFKCCHEKKEGEQIVLCSICEQLYHITCINKGFNKLDLENNNILFSLEESKTDEASQEIEENYIRGKYQNIAQKEERDKYDNKNSGNNNDISKFLKYNCDNCKIKNNTKSFIIKETQRYNSILNISLKRKKEKKNGFYCMQKFLNNLNIFDIYYYYLLIYIKKDNLNENIEKNFNNIYTYILLLYNNFIYTSQVSQNLDNISEDHKLIETVSVKKKKENQTNRKNKKNRNNKISDISNTMCKDIHASQYSDQNIFELMREKNEDSEMKEKEKIVFLKKTNNLLIYEFKNVKENQDTILSLGDMYNFDIYISHIWKLYLYFFFYDFFTISFNQLFYILYENNNKNLRYYSISIINNIINDNYLYLKCKQTQNILLSCLTDNYLKVREYTLCIFYNFCKSFLEVNIIINRTLKPTQNFLLKNRKNEKKNKDFEISQISDKIQNIRSKDIDSATNNTSENEYEWNHKNSQINLNEYITDEIIESVKRCTKDIKISVRIISVKILKYIIYFNKYIKRYNLLKQDDNTKYEENNYKQFHKENKINDSISDNVLILNDLIERYASPFDNETMKNTVLEILIEIFFINIFAFSKKKKEMEYLQDRITKIPNKDNITDENEQNYKSTTSLCKKKNYSENLSQEIEYDRHDTFIYAETFNDQTNNKYIEIEEDINNLFIHLLYVFKNKHDINIINKMLEYMDKNFRKYEEKLNIMQNMMNKYNVNGEDYEEDENNPETKKKEEKKKKLIKKKKKKKNAIKNKRSKQDIKNDNIKYNYNDEDEYLNDSNSQDELSSDDEEKLKNKENYLTKTKNNIYNIYINNYYKYIEILRNKCIKYILEVWIYNLISLFVKTRRNKIHENETKKIIKIFNIIIEIYPNLFIKYLTFFYLYIYNNDVSKDICELLSSVIPHCKLDLHLKLQLKKIKFNNTLLYHNNISISRSYVQLLCSLHTYIFSNFSYFKNYIEDCFIALYKYKLFFLVNNYIHQLNDFVREFYYMSEEDKIAIKFKLCQLHLLKLNEKDNQNTDKKEKLEDHEFQKQIQSQGFEDTDKNNNLQNPENFFLCNIIDITYENFICFLNEYKKYIFEIFSISHNDILNINKYTWLISVIMEFINVNKIILNNMYKDEIDTKIHATLIDEINENKNSNKYSNDKKIKYIKLSDLNKKVQIYTNGILYFEFMHNKQMDYIKKWNILKLKKEIISEIINKKFNINKIESFADICNYKFYDVVLILKKLLIDLFYISNDIKCKSFFLLCLSKILSNYHNSHYINDLNLRNLFFFCINSQNPSLQKNFLYILLQLIKAYEHFFNNKDNIFYTHSVENHDNFTNSSNKNKNVLDRVEPNDLNCKTKRKQGNSGRNNKDNYYKKEKRTNQTYKIQSKNYEKESNSTDIYLNDSNKNYSASNSSTMFANTDYKSNENNNISKGINKLDCKNNKMKIEASIGNDAEIETQIGDEEDIYDAENSHVNKSKTEQFDNKKKFIQKKNKEIEITNKKEINNNNEDKNMINNNCHENENKFSQQTNTTKNKNNMHVLLLASLFTQKIVEIIKINQFYYLDCSQEELNHIKNLGVQILNHLYREGFIQSTSICPTIFPLCFSSDVKLKLQGQKVINFIMEKENYNFLNNLSECLQGLLFYIIENYYIKNRKQNYPNNEDYKNIDNMNQFFLFSQMEPIFFKTLLDIYEKLETKKLKIMFLKIILKQIENTSHFVLYEKVISFVRYMNQKYPQYNQTEPQNYNDSIYTEMYSKNGAVQICSIKDIYCYISKNYFPQDRQRTSNDFEENSSDENLDTSENDEKYDENENEKENSYELRKGLNSRKNKRNGSNKLLNSKESINFESVIAYSTTNYENLCNKDTGENIYIKIKKKYNNILEEHIIIDEYTIVNYFLFLYLQILTYLISYINFSTYNEIAILIHDINRVYSITSSTINIGNDADKVKPDYFHLLDEHIKQITNEDDNIREKEILNTPYITPNLNKIKCFIIVILNNLVTNLMGNYNLSSERLSDLIDDNNLKENKIDEEKKEEKKNNFNYYDYIYECIDIYMGNPTEIVNKYSKHNLNTYEMNNDYLCKLINEGKNKKILQKKKKKKNWKKSAG</sequence>
<feature type="region of interest" description="Disordered" evidence="1">
    <location>
        <begin position="2110"/>
        <end position="2149"/>
    </location>
</feature>
<feature type="region of interest" description="Disordered" evidence="1">
    <location>
        <begin position="3157"/>
        <end position="3193"/>
    </location>
</feature>
<evidence type="ECO:0000256" key="1">
    <source>
        <dbReference type="SAM" id="MobiDB-lite"/>
    </source>
</evidence>
<feature type="compositionally biased region" description="Basic residues" evidence="1">
    <location>
        <begin position="1344"/>
        <end position="1360"/>
    </location>
</feature>
<feature type="region of interest" description="Disordered" evidence="1">
    <location>
        <begin position="2711"/>
        <end position="2750"/>
    </location>
</feature>
<protein>
    <recommendedName>
        <fullName evidence="4">Zinc finger protein</fullName>
    </recommendedName>
</protein>
<feature type="compositionally biased region" description="Low complexity" evidence="1">
    <location>
        <begin position="1366"/>
        <end position="1381"/>
    </location>
</feature>
<evidence type="ECO:0000313" key="2">
    <source>
        <dbReference type="EMBL" id="CXJ04805.1"/>
    </source>
</evidence>
<dbReference type="EMBL" id="LT160033">
    <property type="protein sequence ID" value="CXJ04805.1"/>
    <property type="molecule type" value="Genomic_DNA"/>
</dbReference>
<accession>A0A0Z0A0Z6</accession>
<dbReference type="VEuPathDB" id="PlasmoDB:PBANKA_1361200"/>